<dbReference type="PANTHER" id="PTHR43757:SF2">
    <property type="entry name" value="AMINOMETHYLTRANSFERASE, MITOCHONDRIAL"/>
    <property type="match status" value="1"/>
</dbReference>
<evidence type="ECO:0000256" key="7">
    <source>
        <dbReference type="HAMAP-Rule" id="MF_00259"/>
    </source>
</evidence>
<dbReference type="Pfam" id="PF01571">
    <property type="entry name" value="GCV_T"/>
    <property type="match status" value="1"/>
</dbReference>
<evidence type="ECO:0000256" key="2">
    <source>
        <dbReference type="ARBA" id="ARBA00012616"/>
    </source>
</evidence>
<keyword evidence="3 7" id="KW-0032">Aminotransferase</keyword>
<dbReference type="Proteomes" id="UP000243605">
    <property type="component" value="Unassembled WGS sequence"/>
</dbReference>
<dbReference type="InterPro" id="IPR006222">
    <property type="entry name" value="GCVT_N"/>
</dbReference>
<dbReference type="Gene3D" id="3.30.1360.120">
    <property type="entry name" value="Probable tRNA modification gtpase trme, domain 1"/>
    <property type="match status" value="1"/>
</dbReference>
<feature type="binding site" evidence="8">
    <location>
        <position position="198"/>
    </location>
    <ligand>
        <name>substrate</name>
    </ligand>
</feature>
<protein>
    <recommendedName>
        <fullName evidence="2 7">Aminomethyltransferase</fullName>
        <ecNumber evidence="2 7">2.1.2.10</ecNumber>
    </recommendedName>
    <alternativeName>
        <fullName evidence="5 7">Glycine cleavage system T protein</fullName>
    </alternativeName>
</protein>
<dbReference type="GO" id="GO:0008483">
    <property type="term" value="F:transaminase activity"/>
    <property type="evidence" value="ECO:0007669"/>
    <property type="project" value="UniProtKB-KW"/>
</dbReference>
<dbReference type="GO" id="GO:0019464">
    <property type="term" value="P:glycine decarboxylation via glycine cleavage system"/>
    <property type="evidence" value="ECO:0007669"/>
    <property type="project" value="UniProtKB-UniRule"/>
</dbReference>
<accession>A0A662Z3G2</accession>
<dbReference type="FunFam" id="3.30.70.1400:FF:000001">
    <property type="entry name" value="Aminomethyltransferase"/>
    <property type="match status" value="1"/>
</dbReference>
<evidence type="ECO:0000259" key="9">
    <source>
        <dbReference type="Pfam" id="PF01571"/>
    </source>
</evidence>
<comment type="catalytic activity">
    <reaction evidence="6 7">
        <text>N(6)-[(R)-S(8)-aminomethyldihydrolipoyl]-L-lysyl-[protein] + (6S)-5,6,7,8-tetrahydrofolate = N(6)-[(R)-dihydrolipoyl]-L-lysyl-[protein] + (6R)-5,10-methylene-5,6,7,8-tetrahydrofolate + NH4(+)</text>
        <dbReference type="Rhea" id="RHEA:16945"/>
        <dbReference type="Rhea" id="RHEA-COMP:10475"/>
        <dbReference type="Rhea" id="RHEA-COMP:10492"/>
        <dbReference type="ChEBI" id="CHEBI:15636"/>
        <dbReference type="ChEBI" id="CHEBI:28938"/>
        <dbReference type="ChEBI" id="CHEBI:57453"/>
        <dbReference type="ChEBI" id="CHEBI:83100"/>
        <dbReference type="ChEBI" id="CHEBI:83143"/>
        <dbReference type="EC" id="2.1.2.10"/>
    </reaction>
</comment>
<dbReference type="PANTHER" id="PTHR43757">
    <property type="entry name" value="AMINOMETHYLTRANSFERASE"/>
    <property type="match status" value="1"/>
</dbReference>
<organism evidence="11 12">
    <name type="scientific">Aliicoccus persicus</name>
    <dbReference type="NCBI Taxonomy" id="930138"/>
    <lineage>
        <taxon>Bacteria</taxon>
        <taxon>Bacillati</taxon>
        <taxon>Bacillota</taxon>
        <taxon>Bacilli</taxon>
        <taxon>Bacillales</taxon>
        <taxon>Staphylococcaceae</taxon>
        <taxon>Aliicoccus</taxon>
    </lineage>
</organism>
<keyword evidence="4 7" id="KW-0808">Transferase</keyword>
<dbReference type="GO" id="GO:0008168">
    <property type="term" value="F:methyltransferase activity"/>
    <property type="evidence" value="ECO:0007669"/>
    <property type="project" value="UniProtKB-KW"/>
</dbReference>
<comment type="function">
    <text evidence="7">The glycine cleavage system catalyzes the degradation of glycine.</text>
</comment>
<dbReference type="HAMAP" id="MF_00259">
    <property type="entry name" value="GcvT"/>
    <property type="match status" value="1"/>
</dbReference>
<evidence type="ECO:0000256" key="1">
    <source>
        <dbReference type="ARBA" id="ARBA00008609"/>
    </source>
</evidence>
<comment type="similarity">
    <text evidence="1 7">Belongs to the GcvT family.</text>
</comment>
<dbReference type="GO" id="GO:0004047">
    <property type="term" value="F:aminomethyltransferase activity"/>
    <property type="evidence" value="ECO:0007669"/>
    <property type="project" value="UniProtKB-UniRule"/>
</dbReference>
<dbReference type="FunFam" id="2.40.30.110:FF:000003">
    <property type="entry name" value="Aminomethyltransferase"/>
    <property type="match status" value="1"/>
</dbReference>
<dbReference type="EC" id="2.1.2.10" evidence="2 7"/>
<dbReference type="InterPro" id="IPR013977">
    <property type="entry name" value="GcvT_C"/>
</dbReference>
<dbReference type="InterPro" id="IPR028896">
    <property type="entry name" value="GcvT/YgfZ/DmdA"/>
</dbReference>
<dbReference type="SUPFAM" id="SSF103025">
    <property type="entry name" value="Folate-binding domain"/>
    <property type="match status" value="1"/>
</dbReference>
<dbReference type="AlphaFoldDB" id="A0A662Z3G2"/>
<evidence type="ECO:0000259" key="10">
    <source>
        <dbReference type="Pfam" id="PF08669"/>
    </source>
</evidence>
<dbReference type="NCBIfam" id="TIGR00528">
    <property type="entry name" value="gcvT"/>
    <property type="match status" value="1"/>
</dbReference>
<dbReference type="PIRSF" id="PIRSF006487">
    <property type="entry name" value="GcvT"/>
    <property type="match status" value="1"/>
</dbReference>
<dbReference type="InterPro" id="IPR029043">
    <property type="entry name" value="GcvT/YgfZ_C"/>
</dbReference>
<evidence type="ECO:0000256" key="3">
    <source>
        <dbReference type="ARBA" id="ARBA00022576"/>
    </source>
</evidence>
<dbReference type="InterPro" id="IPR027266">
    <property type="entry name" value="TrmE/GcvT-like"/>
</dbReference>
<dbReference type="FunFam" id="4.10.1250.10:FF:000001">
    <property type="entry name" value="Aminomethyltransferase"/>
    <property type="match status" value="1"/>
</dbReference>
<evidence type="ECO:0000256" key="4">
    <source>
        <dbReference type="ARBA" id="ARBA00022679"/>
    </source>
</evidence>
<dbReference type="OrthoDB" id="9774591at2"/>
<name>A0A662Z3G2_9STAP</name>
<dbReference type="GO" id="GO:0005829">
    <property type="term" value="C:cytosol"/>
    <property type="evidence" value="ECO:0007669"/>
    <property type="project" value="TreeGrafter"/>
</dbReference>
<evidence type="ECO:0000256" key="8">
    <source>
        <dbReference type="PIRSR" id="PIRSR006487-1"/>
    </source>
</evidence>
<dbReference type="SUPFAM" id="SSF101790">
    <property type="entry name" value="Aminomethyltransferase beta-barrel domain"/>
    <property type="match status" value="1"/>
</dbReference>
<feature type="domain" description="GCVT N-terminal" evidence="9">
    <location>
        <begin position="9"/>
        <end position="261"/>
    </location>
</feature>
<evidence type="ECO:0000313" key="11">
    <source>
        <dbReference type="EMBL" id="SEV84539.1"/>
    </source>
</evidence>
<dbReference type="NCBIfam" id="NF001567">
    <property type="entry name" value="PRK00389.1"/>
    <property type="match status" value="1"/>
</dbReference>
<sequence>MSDLKKTPLFDVYEASGAKVVDFHGWALPVQFSSIKEEHVAVREAVGMFDVSHMGEIKVTGPEAEAFLNYALTNDVTKLTDDKAQYTVLANEQGGTIDDLVLYKVGENEYLLVVNAGNVDKDFEVLSAIEGFDAKVENVSAEFGQLAIQGPRARSVVQLAVEESIGDMKMFNFKRNIQVAGYGVILSQSGYTGEDGFEIYCRAEDTVGLWNHFIEAGVTPCGLGARDTLRLEGGLPLHGQDLTEEISPLEAKIGFAVKLKKDSDFVGKQALIEQKENGVPRTRAGFEILERGIARTGYEVLDSKGNVIGEVTSGTQSPSSKRSIGFALVDTDAYELDKEFYIKIRKNEVRARFVSTPFHKYN</sequence>
<evidence type="ECO:0000256" key="6">
    <source>
        <dbReference type="ARBA" id="ARBA00047665"/>
    </source>
</evidence>
<dbReference type="InterPro" id="IPR022903">
    <property type="entry name" value="GcvT_bac"/>
</dbReference>
<dbReference type="Gene3D" id="3.30.70.1400">
    <property type="entry name" value="Aminomethyltransferase beta-barrel domains"/>
    <property type="match status" value="1"/>
</dbReference>
<dbReference type="EMBL" id="FOIT01000001">
    <property type="protein sequence ID" value="SEV84539.1"/>
    <property type="molecule type" value="Genomic_DNA"/>
</dbReference>
<dbReference type="Gene3D" id="2.40.30.110">
    <property type="entry name" value="Aminomethyltransferase beta-barrel domains"/>
    <property type="match status" value="1"/>
</dbReference>
<gene>
    <name evidence="7" type="primary">gcvT</name>
    <name evidence="11" type="ORF">SAMN05192557_0431</name>
</gene>
<dbReference type="RefSeq" id="WP_091473452.1">
    <property type="nucleotide sequence ID" value="NZ_FOIT01000001.1"/>
</dbReference>
<dbReference type="Pfam" id="PF08669">
    <property type="entry name" value="GCV_T_C"/>
    <property type="match status" value="1"/>
</dbReference>
<dbReference type="InterPro" id="IPR006223">
    <property type="entry name" value="GcvT"/>
</dbReference>
<dbReference type="GO" id="GO:0005960">
    <property type="term" value="C:glycine cleavage complex"/>
    <property type="evidence" value="ECO:0007669"/>
    <property type="project" value="InterPro"/>
</dbReference>
<dbReference type="GO" id="GO:0032259">
    <property type="term" value="P:methylation"/>
    <property type="evidence" value="ECO:0007669"/>
    <property type="project" value="UniProtKB-KW"/>
</dbReference>
<dbReference type="Gene3D" id="4.10.1250.10">
    <property type="entry name" value="Aminomethyltransferase fragment"/>
    <property type="match status" value="1"/>
</dbReference>
<keyword evidence="12" id="KW-1185">Reference proteome</keyword>
<reference evidence="11 12" key="1">
    <citation type="submission" date="2016-10" db="EMBL/GenBank/DDBJ databases">
        <authorList>
            <person name="Varghese N."/>
            <person name="Submissions S."/>
        </authorList>
    </citation>
    <scope>NUCLEOTIDE SEQUENCE [LARGE SCALE GENOMIC DNA]</scope>
    <source>
        <strain evidence="11 12">IBRC-M10081</strain>
    </source>
</reference>
<feature type="domain" description="Aminomethyltransferase C-terminal" evidence="10">
    <location>
        <begin position="281"/>
        <end position="360"/>
    </location>
</feature>
<evidence type="ECO:0000256" key="5">
    <source>
        <dbReference type="ARBA" id="ARBA00031395"/>
    </source>
</evidence>
<evidence type="ECO:0000313" key="12">
    <source>
        <dbReference type="Proteomes" id="UP000243605"/>
    </source>
</evidence>
<proteinExistence type="inferred from homology"/>
<keyword evidence="11" id="KW-0489">Methyltransferase</keyword>
<comment type="subunit">
    <text evidence="7">The glycine cleavage system is composed of four proteins: P, T, L and H.</text>
</comment>